<organism evidence="4">
    <name type="scientific">Zooxanthella nutricula</name>
    <dbReference type="NCBI Taxonomy" id="1333877"/>
    <lineage>
        <taxon>Eukaryota</taxon>
        <taxon>Sar</taxon>
        <taxon>Alveolata</taxon>
        <taxon>Dinophyceae</taxon>
        <taxon>Peridiniales</taxon>
        <taxon>Peridiniales incertae sedis</taxon>
        <taxon>Zooxanthella</taxon>
    </lineage>
</organism>
<dbReference type="SUPFAM" id="SSF52540">
    <property type="entry name" value="P-loop containing nucleoside triphosphate hydrolases"/>
    <property type="match status" value="1"/>
</dbReference>
<protein>
    <recommendedName>
        <fullName evidence="3">Kinesin motor domain-containing protein</fullName>
    </recommendedName>
</protein>
<dbReference type="GO" id="GO:0008017">
    <property type="term" value="F:microtubule binding"/>
    <property type="evidence" value="ECO:0007669"/>
    <property type="project" value="InterPro"/>
</dbReference>
<evidence type="ECO:0000259" key="3">
    <source>
        <dbReference type="PROSITE" id="PS50067"/>
    </source>
</evidence>
<feature type="domain" description="Kinesin motor" evidence="3">
    <location>
        <begin position="9"/>
        <end position="539"/>
    </location>
</feature>
<gene>
    <name evidence="4" type="ORF">BRAN1462_LOCUS34435</name>
</gene>
<dbReference type="GO" id="GO:0005874">
    <property type="term" value="C:microtubule"/>
    <property type="evidence" value="ECO:0007669"/>
    <property type="project" value="TreeGrafter"/>
</dbReference>
<dbReference type="EMBL" id="HBGW01054257">
    <property type="protein sequence ID" value="CAD9590649.1"/>
    <property type="molecule type" value="Transcribed_RNA"/>
</dbReference>
<sequence length="620" mass="67678">MVSSPTCAAVSVFVRVRPLTPPELQKGATELPGLRLSSTEPTEPDATVYDDTSGGCSSAIGGFTGLIGCTASNCAVFERCFEPQLQAVTRGGVASLFCYGYTGSGKTHSVIGYGDEQGLYFLAAERLLQHLAGAGQGLFLQASVCELYNDEVFDLLGLDKVSCALRIDEDGQLQIIGKQSSVPLPASETAALEELLSAEQSQELFATMITRASGLREASVFHVEDLQEVSRSCVQQRAAGSSTEHAQSSRSHCIIRMDVVNEALLKAQVVVDEAKAVIPPRKNAVDNVMVCRFKLLWENISHGLFPVSAPVDKSDYHVLYPESGFYDPNDGFEIDLSAGMVNGLVRVKGHEADGAKSIADWAKHFGVPELVFGLTRSKILYAEPGRWEALKEILDLKMEAMWNLLRRANDDFVQAVKTLEEIKAGGPTALGGRLLLVDLAGADYDHRAGKEQKETANINKSLLSLKECFRSLANVSQTRAKFRNSKLTRLLEDSLAPSACSRRRNGESTSVMLVNISPAEHLRKMTLNTLRYGQLFAAAERPHKGCAHTPSQKQVATASQEKPVRAQCDPKIREAIFALYGEHCPEKSEHDIEVILKRFQGKEAELLEKARGKYCSQVNQ</sequence>
<dbReference type="Pfam" id="PF00225">
    <property type="entry name" value="Kinesin"/>
    <property type="match status" value="2"/>
</dbReference>
<dbReference type="InterPro" id="IPR027640">
    <property type="entry name" value="Kinesin-like_fam"/>
</dbReference>
<feature type="region of interest" description="Disordered" evidence="2">
    <location>
        <begin position="27"/>
        <end position="47"/>
    </location>
</feature>
<dbReference type="InterPro" id="IPR001752">
    <property type="entry name" value="Kinesin_motor_dom"/>
</dbReference>
<keyword evidence="1" id="KW-0547">Nucleotide-binding</keyword>
<proteinExistence type="inferred from homology"/>
<keyword evidence="1" id="KW-0505">Motor protein</keyword>
<dbReference type="AlphaFoldDB" id="A0A7S2PDE3"/>
<keyword evidence="1" id="KW-0067">ATP-binding</keyword>
<dbReference type="PRINTS" id="PR00380">
    <property type="entry name" value="KINESINHEAVY"/>
</dbReference>
<dbReference type="InterPro" id="IPR036961">
    <property type="entry name" value="Kinesin_motor_dom_sf"/>
</dbReference>
<reference evidence="4" key="1">
    <citation type="submission" date="2021-01" db="EMBL/GenBank/DDBJ databases">
        <authorList>
            <person name="Corre E."/>
            <person name="Pelletier E."/>
            <person name="Niang G."/>
            <person name="Scheremetjew M."/>
            <person name="Finn R."/>
            <person name="Kale V."/>
            <person name="Holt S."/>
            <person name="Cochrane G."/>
            <person name="Meng A."/>
            <person name="Brown T."/>
            <person name="Cohen L."/>
        </authorList>
    </citation>
    <scope>NUCLEOTIDE SEQUENCE</scope>
    <source>
        <strain evidence="4">RCC3387</strain>
    </source>
</reference>
<dbReference type="Gene3D" id="3.40.850.10">
    <property type="entry name" value="Kinesin motor domain"/>
    <property type="match status" value="2"/>
</dbReference>
<evidence type="ECO:0000256" key="1">
    <source>
        <dbReference type="PROSITE-ProRule" id="PRU00283"/>
    </source>
</evidence>
<dbReference type="GO" id="GO:0005524">
    <property type="term" value="F:ATP binding"/>
    <property type="evidence" value="ECO:0007669"/>
    <property type="project" value="UniProtKB-UniRule"/>
</dbReference>
<name>A0A7S2PDE3_9DINO</name>
<dbReference type="GO" id="GO:0003777">
    <property type="term" value="F:microtubule motor activity"/>
    <property type="evidence" value="ECO:0007669"/>
    <property type="project" value="InterPro"/>
</dbReference>
<dbReference type="PROSITE" id="PS50067">
    <property type="entry name" value="KINESIN_MOTOR_2"/>
    <property type="match status" value="1"/>
</dbReference>
<feature type="binding site" evidence="1">
    <location>
        <begin position="100"/>
        <end position="107"/>
    </location>
    <ligand>
        <name>ATP</name>
        <dbReference type="ChEBI" id="CHEBI:30616"/>
    </ligand>
</feature>
<dbReference type="SMART" id="SM00129">
    <property type="entry name" value="KISc"/>
    <property type="match status" value="1"/>
</dbReference>
<evidence type="ECO:0000256" key="2">
    <source>
        <dbReference type="SAM" id="MobiDB-lite"/>
    </source>
</evidence>
<dbReference type="GO" id="GO:0005871">
    <property type="term" value="C:kinesin complex"/>
    <property type="evidence" value="ECO:0007669"/>
    <property type="project" value="TreeGrafter"/>
</dbReference>
<dbReference type="GO" id="GO:0016887">
    <property type="term" value="F:ATP hydrolysis activity"/>
    <property type="evidence" value="ECO:0007669"/>
    <property type="project" value="TreeGrafter"/>
</dbReference>
<accession>A0A7S2PDE3</accession>
<comment type="similarity">
    <text evidence="1">Belongs to the TRAFAC class myosin-kinesin ATPase superfamily. Kinesin family.</text>
</comment>
<dbReference type="InterPro" id="IPR027417">
    <property type="entry name" value="P-loop_NTPase"/>
</dbReference>
<evidence type="ECO:0000313" key="4">
    <source>
        <dbReference type="EMBL" id="CAD9590649.1"/>
    </source>
</evidence>
<dbReference type="GO" id="GO:0007018">
    <property type="term" value="P:microtubule-based movement"/>
    <property type="evidence" value="ECO:0007669"/>
    <property type="project" value="InterPro"/>
</dbReference>
<dbReference type="PANTHER" id="PTHR24115">
    <property type="entry name" value="KINESIN-RELATED"/>
    <property type="match status" value="1"/>
</dbReference>